<organism evidence="3">
    <name type="scientific">Chromera velia CCMP2878</name>
    <dbReference type="NCBI Taxonomy" id="1169474"/>
    <lineage>
        <taxon>Eukaryota</taxon>
        <taxon>Sar</taxon>
        <taxon>Alveolata</taxon>
        <taxon>Colpodellida</taxon>
        <taxon>Chromeraceae</taxon>
        <taxon>Chromera</taxon>
    </lineage>
</organism>
<dbReference type="PANTHER" id="PTHR10334">
    <property type="entry name" value="CYSTEINE-RICH SECRETORY PROTEIN-RELATED"/>
    <property type="match status" value="1"/>
</dbReference>
<dbReference type="InterPro" id="IPR034113">
    <property type="entry name" value="SCP_GAPR1-like"/>
</dbReference>
<dbReference type="VEuPathDB" id="CryptoDB:Cvel_19959"/>
<feature type="compositionally biased region" description="Low complexity" evidence="1">
    <location>
        <begin position="28"/>
        <end position="46"/>
    </location>
</feature>
<proteinExistence type="predicted"/>
<feature type="domain" description="SCP" evidence="2">
    <location>
        <begin position="96"/>
        <end position="232"/>
    </location>
</feature>
<sequence length="319" mass="33392">MGNQVCGGEIQPQNEVVVEQVTNATTGTAAPAGKAAAPAAAGAAPAEDTSPTSTKPASEPAGGAPSKASAPAAGGSGMPTKEMVVKLKGGCINDPKWREVCLAQINAQRKKHGAPPLVWNEERAKHAQLCADQCAAEDRLFHCHSHEYGDGQNVFSGTAGQYGAEDAIDAWYSELTDPGYKWNANSAQNGCSGTGHFTQNVWRDSVEFGMAADKEGKGFICANFWPAGNMQGLYGDNVHPAGTAMQKRKIVRKTAFKGKVASMTADGADCLDSIPHAEMAAMLKAEIEAGRPVELEYSPAPNGSFKWSKQDGSMGMASF</sequence>
<gene>
    <name evidence="3" type="ORF">Cvel_19959</name>
</gene>
<dbReference type="InterPro" id="IPR002413">
    <property type="entry name" value="V5_allergen-like"/>
</dbReference>
<dbReference type="AlphaFoldDB" id="A0A0G4G2M7"/>
<dbReference type="Pfam" id="PF00188">
    <property type="entry name" value="CAP"/>
    <property type="match status" value="1"/>
</dbReference>
<dbReference type="InterPro" id="IPR014044">
    <property type="entry name" value="CAP_dom"/>
</dbReference>
<name>A0A0G4G2M7_9ALVE</name>
<dbReference type="PRINTS" id="PR00838">
    <property type="entry name" value="V5ALLERGEN"/>
</dbReference>
<dbReference type="EMBL" id="CDMZ01000835">
    <property type="protein sequence ID" value="CEM22417.1"/>
    <property type="molecule type" value="Genomic_DNA"/>
</dbReference>
<feature type="compositionally biased region" description="Low complexity" evidence="1">
    <location>
        <begin position="56"/>
        <end position="73"/>
    </location>
</feature>
<dbReference type="CDD" id="cd05382">
    <property type="entry name" value="CAP_GAPR1-like"/>
    <property type="match status" value="1"/>
</dbReference>
<evidence type="ECO:0000256" key="1">
    <source>
        <dbReference type="SAM" id="MobiDB-lite"/>
    </source>
</evidence>
<dbReference type="SUPFAM" id="SSF55797">
    <property type="entry name" value="PR-1-like"/>
    <property type="match status" value="1"/>
</dbReference>
<evidence type="ECO:0000313" key="3">
    <source>
        <dbReference type="EMBL" id="CEM22417.1"/>
    </source>
</evidence>
<evidence type="ECO:0000259" key="2">
    <source>
        <dbReference type="SMART" id="SM00198"/>
    </source>
</evidence>
<dbReference type="Gene3D" id="3.40.33.10">
    <property type="entry name" value="CAP"/>
    <property type="match status" value="1"/>
</dbReference>
<dbReference type="PRINTS" id="PR00837">
    <property type="entry name" value="V5TPXLIKE"/>
</dbReference>
<accession>A0A0G4G2M7</accession>
<dbReference type="SMART" id="SM00198">
    <property type="entry name" value="SCP"/>
    <property type="match status" value="1"/>
</dbReference>
<feature type="region of interest" description="Disordered" evidence="1">
    <location>
        <begin position="28"/>
        <end position="80"/>
    </location>
</feature>
<dbReference type="InterPro" id="IPR001283">
    <property type="entry name" value="CRISP-related"/>
</dbReference>
<dbReference type="InterPro" id="IPR035940">
    <property type="entry name" value="CAP_sf"/>
</dbReference>
<reference evidence="3" key="1">
    <citation type="submission" date="2014-11" db="EMBL/GenBank/DDBJ databases">
        <authorList>
            <person name="Otto D Thomas"/>
            <person name="Naeem Raeece"/>
        </authorList>
    </citation>
    <scope>NUCLEOTIDE SEQUENCE</scope>
</reference>
<protein>
    <recommendedName>
        <fullName evidence="2">SCP domain-containing protein</fullName>
    </recommendedName>
</protein>